<dbReference type="AlphaFoldDB" id="A0A3D9HI74"/>
<comment type="caution">
    <text evidence="4">The sequence shown here is derived from an EMBL/GenBank/DDBJ whole genome shotgun (WGS) entry which is preliminary data.</text>
</comment>
<feature type="chain" id="PRO_5017796220" evidence="2">
    <location>
        <begin position="23"/>
        <end position="282"/>
    </location>
</feature>
<name>A0A3D9HI74_9FLAO</name>
<dbReference type="RefSeq" id="WP_116523745.1">
    <property type="nucleotide sequence ID" value="NZ_QRDX01000003.1"/>
</dbReference>
<dbReference type="Proteomes" id="UP000256629">
    <property type="component" value="Unassembled WGS sequence"/>
</dbReference>
<evidence type="ECO:0000259" key="3">
    <source>
        <dbReference type="Pfam" id="PF18962"/>
    </source>
</evidence>
<dbReference type="NCBIfam" id="TIGR04183">
    <property type="entry name" value="Por_Secre_tail"/>
    <property type="match status" value="1"/>
</dbReference>
<keyword evidence="5" id="KW-1185">Reference proteome</keyword>
<evidence type="ECO:0000313" key="5">
    <source>
        <dbReference type="Proteomes" id="UP000256629"/>
    </source>
</evidence>
<proteinExistence type="predicted"/>
<dbReference type="OrthoDB" id="862563at2"/>
<evidence type="ECO:0000256" key="2">
    <source>
        <dbReference type="SAM" id="SignalP"/>
    </source>
</evidence>
<evidence type="ECO:0000313" key="4">
    <source>
        <dbReference type="EMBL" id="RED48961.1"/>
    </source>
</evidence>
<gene>
    <name evidence="4" type="ORF">DFQ02_103292</name>
</gene>
<reference evidence="4 5" key="1">
    <citation type="submission" date="2018-07" db="EMBL/GenBank/DDBJ databases">
        <title>Genomic Encyclopedia of Type Strains, Phase III (KMG-III): the genomes of soil and plant-associated and newly described type strains.</title>
        <authorList>
            <person name="Whitman W."/>
        </authorList>
    </citation>
    <scope>NUCLEOTIDE SEQUENCE [LARGE SCALE GENOMIC DNA]</scope>
    <source>
        <strain evidence="4 5">CECT 8487</strain>
    </source>
</reference>
<feature type="signal peptide" evidence="2">
    <location>
        <begin position="1"/>
        <end position="22"/>
    </location>
</feature>
<accession>A0A3D9HI74</accession>
<keyword evidence="1 2" id="KW-0732">Signal</keyword>
<organism evidence="4 5">
    <name type="scientific">Seonamhaeicola aphaedonensis</name>
    <dbReference type="NCBI Taxonomy" id="1461338"/>
    <lineage>
        <taxon>Bacteria</taxon>
        <taxon>Pseudomonadati</taxon>
        <taxon>Bacteroidota</taxon>
        <taxon>Flavobacteriia</taxon>
        <taxon>Flavobacteriales</taxon>
        <taxon>Flavobacteriaceae</taxon>
    </lineage>
</organism>
<dbReference type="Pfam" id="PF18962">
    <property type="entry name" value="Por_Secre_tail"/>
    <property type="match status" value="1"/>
</dbReference>
<sequence>MKRTTISFVIFLVCVFYLNAQSAKQGFDNKEEDNWNYSSNIPFYFNNSGTDVWRNQSGANGRISGPHSGSSFLAGRDLDNEYSEQITGQASPEHILTFDSIYLGGLEAELSFQVQYVGLDKGDYIYYELRYDNATDWNSADFKEDVFKTTSNGNFNSRGWNKFNYNIPSGHDYVRMRLVVYQNGNEYLGFDKFEIETATLSNKDGLINGFSFGPNPTRNHVNFKANVVLDEISIYNLLGKELMRRKLKSKQYSVDLTNYPVGIYIMKIVSEGIVQSSKIIKR</sequence>
<protein>
    <submittedName>
        <fullName evidence="4">Putative secreted protein (Por secretion system target)</fullName>
    </submittedName>
</protein>
<feature type="domain" description="Secretion system C-terminal sorting" evidence="3">
    <location>
        <begin position="214"/>
        <end position="280"/>
    </location>
</feature>
<dbReference type="EMBL" id="QRDX01000003">
    <property type="protein sequence ID" value="RED48961.1"/>
    <property type="molecule type" value="Genomic_DNA"/>
</dbReference>
<evidence type="ECO:0000256" key="1">
    <source>
        <dbReference type="ARBA" id="ARBA00022729"/>
    </source>
</evidence>
<dbReference type="InterPro" id="IPR026444">
    <property type="entry name" value="Secre_tail"/>
</dbReference>